<feature type="region of interest" description="Regulatory domain" evidence="13">
    <location>
        <begin position="439"/>
        <end position="664"/>
    </location>
</feature>
<evidence type="ECO:0000256" key="9">
    <source>
        <dbReference type="ARBA" id="ARBA00023015"/>
    </source>
</evidence>
<evidence type="ECO:0000256" key="10">
    <source>
        <dbReference type="ARBA" id="ARBA00023125"/>
    </source>
</evidence>
<evidence type="ECO:0000256" key="8">
    <source>
        <dbReference type="ARBA" id="ARBA00022723"/>
    </source>
</evidence>
<keyword evidence="12 13" id="KW-0100">Branched-chain amino acid biosynthesis</keyword>
<dbReference type="HAMAP" id="MF_00572">
    <property type="entry name" value="LeuA_type2"/>
    <property type="match status" value="1"/>
</dbReference>
<dbReference type="Gene3D" id="3.30.160.270">
    <property type="match status" value="1"/>
</dbReference>
<dbReference type="InterPro" id="IPR054692">
    <property type="entry name" value="LeuA-like_post-cat"/>
</dbReference>
<dbReference type="InterPro" id="IPR013785">
    <property type="entry name" value="Aldolase_TIM"/>
</dbReference>
<evidence type="ECO:0000313" key="17">
    <source>
        <dbReference type="Proteomes" id="UP000604730"/>
    </source>
</evidence>
<dbReference type="InterPro" id="IPR018062">
    <property type="entry name" value="HTH_AraC-typ_CS"/>
</dbReference>
<dbReference type="NCBIfam" id="NF002991">
    <property type="entry name" value="PRK03739.1"/>
    <property type="match status" value="1"/>
</dbReference>
<dbReference type="PANTHER" id="PTHR46911:SF1">
    <property type="entry name" value="2-ISOPROPYLMALATE SYNTHASE"/>
    <property type="match status" value="1"/>
</dbReference>
<keyword evidence="17" id="KW-1185">Reference proteome</keyword>
<organism evidence="16 17">
    <name type="scientific">Catonella massiliensis</name>
    <dbReference type="NCBI Taxonomy" id="2799636"/>
    <lineage>
        <taxon>Bacteria</taxon>
        <taxon>Bacillati</taxon>
        <taxon>Bacillota</taxon>
        <taxon>Clostridia</taxon>
        <taxon>Lachnospirales</taxon>
        <taxon>Lachnospiraceae</taxon>
        <taxon>Catonella</taxon>
    </lineage>
</organism>
<dbReference type="PROSITE" id="PS00816">
    <property type="entry name" value="AIPM_HOMOCIT_SYNTH_2"/>
    <property type="match status" value="1"/>
</dbReference>
<feature type="binding site" evidence="13">
    <location>
        <position position="40"/>
    </location>
    <ligand>
        <name>Mg(2+)</name>
        <dbReference type="ChEBI" id="CHEBI:18420"/>
    </ligand>
</feature>
<dbReference type="SUPFAM" id="SSF89000">
    <property type="entry name" value="post-HMGL domain-like"/>
    <property type="match status" value="1"/>
</dbReference>
<sequence>MKNYNKYQRNYFMPKHPTYDWVKKEYIEKPPIWCSVDLRDGNQALIEPMDLEEKLEFFKLLVDIGFKEIEVGFPAASETEYNFMRALIERNLIPEDVTVQVLTQAREHIIKRTFEAVKGAPHAVIHVYNSTSVAQREQVFAKDKEEVKQIAIKGAKLLKKLAAETEGDFSFEYSPESFTGTEVEYALEVVNAVIDVWEPDVNNKVIINIPATVELSLPHVFATQVEYIHKHLNCREGVILSLHPHNDRGTGVAIAELGILAGADRIEGTLFGNGERTGNVDIITLAMNIYSHGVDPGLDFSKLNFIKEEYEKLTRMQVSPRHPYAGELVFTAFSGSHQDAISKGFAYREKHKKDKWTVPYLPIDPKDINRSYDADVIRINSQSGKGGVSYILKTNYGIEVPKNMQEELGYTVKSVSDHEHAELSADRIYSIFYNKYVNNHEVFSVTDAEFVQGGGFLATINISHGGREHVVKANGNGRLDAVANALRQYFGIEYELTDYEEHALTGSSASKAVTFVGIVCGDKKYWGVGIDEDIIKASIDALVSALNQSEQLKYVEEREERLTDILNIIQENYKEVTLDYIAKKTFLSKPYLSKYIRTKAGMPFGDIVRLTRLKKAKAFLLGGNMKIETISEAIGYPNVEHFIRLFKREYGKTPAQFRNEANKK</sequence>
<feature type="binding site" evidence="13">
    <location>
        <position position="279"/>
    </location>
    <ligand>
        <name>Mg(2+)</name>
        <dbReference type="ChEBI" id="CHEBI:18420"/>
    </ligand>
</feature>
<dbReference type="InterPro" id="IPR005668">
    <property type="entry name" value="IPM_Synthase"/>
</dbReference>
<keyword evidence="9" id="KW-0805">Transcription regulation</keyword>
<comment type="caution">
    <text evidence="16">The sequence shown here is derived from an EMBL/GenBank/DDBJ whole genome shotgun (WGS) entry which is preliminary data.</text>
</comment>
<dbReference type="InterPro" id="IPR000891">
    <property type="entry name" value="PYR_CT"/>
</dbReference>
<dbReference type="Pfam" id="PF22615">
    <property type="entry name" value="IPMS_D2"/>
    <property type="match status" value="1"/>
</dbReference>
<accession>A0ABS1IXK7</accession>
<keyword evidence="7 13" id="KW-0808">Transferase</keyword>
<evidence type="ECO:0000313" key="16">
    <source>
        <dbReference type="EMBL" id="MBK5896455.1"/>
    </source>
</evidence>
<evidence type="ECO:0000256" key="2">
    <source>
        <dbReference type="ARBA" id="ARBA00004689"/>
    </source>
</evidence>
<feature type="domain" description="HTH araC/xylS-type" evidence="14">
    <location>
        <begin position="563"/>
        <end position="660"/>
    </location>
</feature>
<dbReference type="EC" id="2.3.3.13" evidence="4 13"/>
<dbReference type="InterPro" id="IPR018060">
    <property type="entry name" value="HTH_AraC"/>
</dbReference>
<dbReference type="SMART" id="SM00917">
    <property type="entry name" value="LeuA_dimer"/>
    <property type="match status" value="1"/>
</dbReference>
<dbReference type="SMART" id="SM00342">
    <property type="entry name" value="HTH_ARAC"/>
    <property type="match status" value="1"/>
</dbReference>
<dbReference type="Gene3D" id="3.20.20.70">
    <property type="entry name" value="Aldolase class I"/>
    <property type="match status" value="1"/>
</dbReference>
<dbReference type="EMBL" id="JAEPRJ010000001">
    <property type="protein sequence ID" value="MBK5896455.1"/>
    <property type="molecule type" value="Genomic_DNA"/>
</dbReference>
<dbReference type="InterPro" id="IPR020449">
    <property type="entry name" value="Tscrpt_reg_AraC-type_HTH"/>
</dbReference>
<dbReference type="InterPro" id="IPR036230">
    <property type="entry name" value="LeuA_allosteric_dom_sf"/>
</dbReference>
<proteinExistence type="inferred from homology"/>
<dbReference type="SUPFAM" id="SSF110921">
    <property type="entry name" value="2-isopropylmalate synthase LeuA, allosteric (dimerisation) domain"/>
    <property type="match status" value="1"/>
</dbReference>
<comment type="subcellular location">
    <subcellularLocation>
        <location evidence="13">Cytoplasm</location>
    </subcellularLocation>
</comment>
<reference evidence="16 17" key="1">
    <citation type="submission" date="2021-01" db="EMBL/GenBank/DDBJ databases">
        <title>Isolation and description of Catonella massiliensis sp. nov., a novel Catonella species, isolated from a stable periodontitis subject.</title>
        <authorList>
            <person name="Antezack A."/>
            <person name="Boxberger M."/>
            <person name="La Scola B."/>
            <person name="Monnet-Corti V."/>
        </authorList>
    </citation>
    <scope>NUCLEOTIDE SEQUENCE [LARGE SCALE GENOMIC DNA]</scope>
    <source>
        <strain evidence="16 17">Marseille-Q4567</strain>
    </source>
</reference>
<keyword evidence="8 13" id="KW-0479">Metal-binding</keyword>
<evidence type="ECO:0000256" key="13">
    <source>
        <dbReference type="HAMAP-Rule" id="MF_00572"/>
    </source>
</evidence>
<keyword evidence="10" id="KW-0238">DNA-binding</keyword>
<evidence type="ECO:0000256" key="7">
    <source>
        <dbReference type="ARBA" id="ARBA00022679"/>
    </source>
</evidence>
<keyword evidence="16" id="KW-0012">Acyltransferase</keyword>
<evidence type="ECO:0000256" key="3">
    <source>
        <dbReference type="ARBA" id="ARBA00009767"/>
    </source>
</evidence>
<keyword evidence="11" id="KW-0804">Transcription</keyword>
<comment type="subunit">
    <text evidence="13">Homodimer.</text>
</comment>
<dbReference type="PANTHER" id="PTHR46911">
    <property type="match status" value="1"/>
</dbReference>
<evidence type="ECO:0000256" key="12">
    <source>
        <dbReference type="ARBA" id="ARBA00023304"/>
    </source>
</evidence>
<evidence type="ECO:0000256" key="11">
    <source>
        <dbReference type="ARBA" id="ARBA00023163"/>
    </source>
</evidence>
<keyword evidence="13" id="KW-0460">Magnesium</keyword>
<dbReference type="Pfam" id="PF00682">
    <property type="entry name" value="HMGL-like"/>
    <property type="match status" value="1"/>
</dbReference>
<comment type="cofactor">
    <cofactor evidence="13">
        <name>Mg(2+)</name>
        <dbReference type="ChEBI" id="CHEBI:18420"/>
    </cofactor>
</comment>
<evidence type="ECO:0000256" key="6">
    <source>
        <dbReference type="ARBA" id="ARBA00022605"/>
    </source>
</evidence>
<dbReference type="Gene3D" id="1.10.10.60">
    <property type="entry name" value="Homeodomain-like"/>
    <property type="match status" value="2"/>
</dbReference>
<dbReference type="PROSITE" id="PS01124">
    <property type="entry name" value="HTH_ARAC_FAMILY_2"/>
    <property type="match status" value="1"/>
</dbReference>
<evidence type="ECO:0000256" key="1">
    <source>
        <dbReference type="ARBA" id="ARBA00000064"/>
    </source>
</evidence>
<comment type="pathway">
    <text evidence="2 13">Amino-acid biosynthesis; L-leucine biosynthesis; L-leucine from 3-methyl-2-oxobutanoate: step 1/4.</text>
</comment>
<evidence type="ECO:0000259" key="14">
    <source>
        <dbReference type="PROSITE" id="PS01124"/>
    </source>
</evidence>
<evidence type="ECO:0000259" key="15">
    <source>
        <dbReference type="PROSITE" id="PS50991"/>
    </source>
</evidence>
<protein>
    <recommendedName>
        <fullName evidence="4 13">2-isopropylmalate synthase</fullName>
        <ecNumber evidence="4 13">2.3.3.13</ecNumber>
    </recommendedName>
    <alternativeName>
        <fullName evidence="13">Alpha-IPM synthase</fullName>
    </alternativeName>
    <alternativeName>
        <fullName evidence="13">Alpha-isopropylmalate synthase</fullName>
    </alternativeName>
</protein>
<comment type="similarity">
    <text evidence="3 13">Belongs to the alpha-IPM synthase/homocitrate synthase family. LeuA type 2 subfamily.</text>
</comment>
<name>A0ABS1IXK7_9FIRM</name>
<keyword evidence="13" id="KW-0963">Cytoplasm</keyword>
<dbReference type="Pfam" id="PF12833">
    <property type="entry name" value="HTH_18"/>
    <property type="match status" value="1"/>
</dbReference>
<keyword evidence="6 13" id="KW-0028">Amino-acid biosynthesis</keyword>
<dbReference type="PROSITE" id="PS50991">
    <property type="entry name" value="PYR_CT"/>
    <property type="match status" value="1"/>
</dbReference>
<dbReference type="SUPFAM" id="SSF46689">
    <property type="entry name" value="Homeodomain-like"/>
    <property type="match status" value="1"/>
</dbReference>
<comment type="function">
    <text evidence="13">Catalyzes the condensation of the acetyl group of acetyl-CoA with 3-methyl-2-oxobutanoate (2-ketoisovalerate) to form 3-carboxy-3-hydroxy-4-methylpentanoate (2-isopropylmalate).</text>
</comment>
<comment type="catalytic activity">
    <reaction evidence="1 13">
        <text>3-methyl-2-oxobutanoate + acetyl-CoA + H2O = (2S)-2-isopropylmalate + CoA + H(+)</text>
        <dbReference type="Rhea" id="RHEA:21524"/>
        <dbReference type="ChEBI" id="CHEBI:1178"/>
        <dbReference type="ChEBI" id="CHEBI:11851"/>
        <dbReference type="ChEBI" id="CHEBI:15377"/>
        <dbReference type="ChEBI" id="CHEBI:15378"/>
        <dbReference type="ChEBI" id="CHEBI:57287"/>
        <dbReference type="ChEBI" id="CHEBI:57288"/>
        <dbReference type="EC" id="2.3.3.13"/>
    </reaction>
</comment>
<dbReference type="CDD" id="cd07942">
    <property type="entry name" value="DRE_TIM_LeuA"/>
    <property type="match status" value="1"/>
</dbReference>
<dbReference type="InterPro" id="IPR009057">
    <property type="entry name" value="Homeodomain-like_sf"/>
</dbReference>
<evidence type="ECO:0000256" key="4">
    <source>
        <dbReference type="ARBA" id="ARBA00012973"/>
    </source>
</evidence>
<dbReference type="InterPro" id="IPR013709">
    <property type="entry name" value="2-isopropylmalate_synth_dimer"/>
</dbReference>
<dbReference type="SUPFAM" id="SSF51569">
    <property type="entry name" value="Aldolase"/>
    <property type="match status" value="1"/>
</dbReference>
<dbReference type="PROSITE" id="PS00815">
    <property type="entry name" value="AIPM_HOMOCIT_SYNTH_1"/>
    <property type="match status" value="1"/>
</dbReference>
<feature type="binding site" evidence="13">
    <location>
        <position position="243"/>
    </location>
    <ligand>
        <name>Mg(2+)</name>
        <dbReference type="ChEBI" id="CHEBI:18420"/>
    </ligand>
</feature>
<dbReference type="PRINTS" id="PR00032">
    <property type="entry name" value="HTHARAC"/>
</dbReference>
<keyword evidence="5 13" id="KW-0432">Leucine biosynthesis</keyword>
<evidence type="ECO:0000256" key="5">
    <source>
        <dbReference type="ARBA" id="ARBA00022430"/>
    </source>
</evidence>
<dbReference type="GO" id="GO:0003852">
    <property type="term" value="F:2-isopropylmalate synthase activity"/>
    <property type="evidence" value="ECO:0007669"/>
    <property type="project" value="UniProtKB-EC"/>
</dbReference>
<dbReference type="Proteomes" id="UP000604730">
    <property type="component" value="Unassembled WGS sequence"/>
</dbReference>
<dbReference type="InterPro" id="IPR002034">
    <property type="entry name" value="AIPM/Hcit_synth_CS"/>
</dbReference>
<dbReference type="Pfam" id="PF08502">
    <property type="entry name" value="LeuA_dimer"/>
    <property type="match status" value="1"/>
</dbReference>
<feature type="domain" description="Pyruvate carboxyltransferase" evidence="15">
    <location>
        <begin position="31"/>
        <end position="304"/>
    </location>
</feature>
<dbReference type="PROSITE" id="PS00041">
    <property type="entry name" value="HTH_ARAC_FAMILY_1"/>
    <property type="match status" value="1"/>
</dbReference>
<gene>
    <name evidence="13" type="primary">leuA</name>
    <name evidence="16" type="ORF">JJN12_01465</name>
</gene>
<feature type="binding site" evidence="13">
    <location>
        <position position="245"/>
    </location>
    <ligand>
        <name>Mg(2+)</name>
        <dbReference type="ChEBI" id="CHEBI:18420"/>
    </ligand>
</feature>
<dbReference type="InterPro" id="IPR039371">
    <property type="entry name" value="LeuA_N_DRE-TIM"/>
</dbReference>
<dbReference type="RefSeq" id="WP_208428025.1">
    <property type="nucleotide sequence ID" value="NZ_JAEPRJ010000001.1"/>
</dbReference>